<sequence>MAKRPIQFEPQEARAANAATYNILSDVRFAIGDQKRRLEQLSIYDLAKPNFDRIRIAEKHLAAAVADIVAVVDAVRRATPHEVRGA</sequence>
<name>A0ABY7TLT6_9SPHN</name>
<proteinExistence type="predicted"/>
<evidence type="ECO:0000313" key="2">
    <source>
        <dbReference type="Proteomes" id="UP001220395"/>
    </source>
</evidence>
<reference evidence="1 2" key="1">
    <citation type="submission" date="2023-02" db="EMBL/GenBank/DDBJ databases">
        <title>Genome sequence of Sphingomonas naphthae.</title>
        <authorList>
            <person name="Kim S."/>
            <person name="Heo J."/>
            <person name="Kwon S.-W."/>
        </authorList>
    </citation>
    <scope>NUCLEOTIDE SEQUENCE [LARGE SCALE GENOMIC DNA]</scope>
    <source>
        <strain evidence="1 2">KACC 18716</strain>
    </source>
</reference>
<dbReference type="Proteomes" id="UP001220395">
    <property type="component" value="Chromosome"/>
</dbReference>
<dbReference type="RefSeq" id="WP_273688618.1">
    <property type="nucleotide sequence ID" value="NZ_CP117411.1"/>
</dbReference>
<evidence type="ECO:0000313" key="1">
    <source>
        <dbReference type="EMBL" id="WCT73958.1"/>
    </source>
</evidence>
<dbReference type="EMBL" id="CP117411">
    <property type="protein sequence ID" value="WCT73958.1"/>
    <property type="molecule type" value="Genomic_DNA"/>
</dbReference>
<gene>
    <name evidence="1" type="ORF">PQ455_01615</name>
</gene>
<protein>
    <submittedName>
        <fullName evidence="1">Uncharacterized protein</fullName>
    </submittedName>
</protein>
<keyword evidence="2" id="KW-1185">Reference proteome</keyword>
<organism evidence="1 2">
    <name type="scientific">Sphingomonas naphthae</name>
    <dbReference type="NCBI Taxonomy" id="1813468"/>
    <lineage>
        <taxon>Bacteria</taxon>
        <taxon>Pseudomonadati</taxon>
        <taxon>Pseudomonadota</taxon>
        <taxon>Alphaproteobacteria</taxon>
        <taxon>Sphingomonadales</taxon>
        <taxon>Sphingomonadaceae</taxon>
        <taxon>Sphingomonas</taxon>
    </lineage>
</organism>
<accession>A0ABY7TLT6</accession>